<comment type="caution">
    <text evidence="2">The sequence shown here is derived from an EMBL/GenBank/DDBJ whole genome shotgun (WGS) entry which is preliminary data.</text>
</comment>
<evidence type="ECO:0000313" key="2">
    <source>
        <dbReference type="EMBL" id="MDT3402401.1"/>
    </source>
</evidence>
<protein>
    <recommendedName>
        <fullName evidence="4">Outer membrane protein beta-barrel domain-containing protein</fullName>
    </recommendedName>
</protein>
<dbReference type="InterPro" id="IPR046495">
    <property type="entry name" value="DUF6588"/>
</dbReference>
<name>A0ABU3GS52_9SPHI</name>
<dbReference type="Pfam" id="PF20230">
    <property type="entry name" value="DUF6588"/>
    <property type="match status" value="1"/>
</dbReference>
<evidence type="ECO:0000313" key="3">
    <source>
        <dbReference type="Proteomes" id="UP001258315"/>
    </source>
</evidence>
<organism evidence="2 3">
    <name type="scientific">Mucilaginibacter terrae</name>
    <dbReference type="NCBI Taxonomy" id="1955052"/>
    <lineage>
        <taxon>Bacteria</taxon>
        <taxon>Pseudomonadati</taxon>
        <taxon>Bacteroidota</taxon>
        <taxon>Sphingobacteriia</taxon>
        <taxon>Sphingobacteriales</taxon>
        <taxon>Sphingobacteriaceae</taxon>
        <taxon>Mucilaginibacter</taxon>
    </lineage>
</organism>
<evidence type="ECO:0008006" key="4">
    <source>
        <dbReference type="Google" id="ProtNLM"/>
    </source>
</evidence>
<gene>
    <name evidence="2" type="ORF">QE417_001473</name>
</gene>
<feature type="chain" id="PRO_5045410947" description="Outer membrane protein beta-barrel domain-containing protein" evidence="1">
    <location>
        <begin position="22"/>
        <end position="356"/>
    </location>
</feature>
<proteinExistence type="predicted"/>
<keyword evidence="1" id="KW-0732">Signal</keyword>
<sequence>MKKSLIITITTLCALNFAAKAQDGISELLKTAPGDATKLLNAYANPLFKGFGTGLNNGWTNTAKTKSLLHFDVRISASGVFVPTADKSFDVTKIGLSNNTRLKAGSPAITPTIGGEKGAATSTLELYSDGGLKIEEFKLPERVTPIIPAPQLQVTVGLIKHTDFTVRFIPKTKLSDNVGSVGMVGFGLKHNIMEDIFGGVGGKLVPFDLALAAGYTRFNYELPLEVRPSGNRVPDAQSAGKADFSNQRLEGHFSGVNIQALISKKLSVFTPFAAVGFNTAKTDVGLYGNFPVSNSIAVGSTGTYTVYTDPIKINQNSISDVKLDVGFQLDLAFFKFYASGSLAKYKSVTAGIGFGL</sequence>
<dbReference type="Proteomes" id="UP001258315">
    <property type="component" value="Unassembled WGS sequence"/>
</dbReference>
<accession>A0ABU3GS52</accession>
<dbReference type="EMBL" id="JAVLVU010000001">
    <property type="protein sequence ID" value="MDT3402401.1"/>
    <property type="molecule type" value="Genomic_DNA"/>
</dbReference>
<evidence type="ECO:0000256" key="1">
    <source>
        <dbReference type="SAM" id="SignalP"/>
    </source>
</evidence>
<dbReference type="RefSeq" id="WP_311948836.1">
    <property type="nucleotide sequence ID" value="NZ_JAVLVU010000001.1"/>
</dbReference>
<reference evidence="3" key="1">
    <citation type="submission" date="2023-07" db="EMBL/GenBank/DDBJ databases">
        <title>Functional and genomic diversity of the sorghum phyllosphere microbiome.</title>
        <authorList>
            <person name="Shade A."/>
        </authorList>
    </citation>
    <scope>NUCLEOTIDE SEQUENCE [LARGE SCALE GENOMIC DNA]</scope>
    <source>
        <strain evidence="3">SORGH_AS_0422</strain>
    </source>
</reference>
<feature type="signal peptide" evidence="1">
    <location>
        <begin position="1"/>
        <end position="21"/>
    </location>
</feature>
<keyword evidence="3" id="KW-1185">Reference proteome</keyword>